<keyword evidence="1" id="KW-0812">Transmembrane</keyword>
<keyword evidence="1" id="KW-1133">Transmembrane helix</keyword>
<organism evidence="3 4">
    <name type="scientific">Coprinellus micaceus</name>
    <name type="common">Glistening ink-cap mushroom</name>
    <name type="synonym">Coprinus micaceus</name>
    <dbReference type="NCBI Taxonomy" id="71717"/>
    <lineage>
        <taxon>Eukaryota</taxon>
        <taxon>Fungi</taxon>
        <taxon>Dikarya</taxon>
        <taxon>Basidiomycota</taxon>
        <taxon>Agaricomycotina</taxon>
        <taxon>Agaricomycetes</taxon>
        <taxon>Agaricomycetidae</taxon>
        <taxon>Agaricales</taxon>
        <taxon>Agaricineae</taxon>
        <taxon>Psathyrellaceae</taxon>
        <taxon>Coprinellus</taxon>
    </lineage>
</organism>
<dbReference type="STRING" id="71717.A0A4Y7TB21"/>
<evidence type="ECO:0000259" key="2">
    <source>
        <dbReference type="Pfam" id="PF20153"/>
    </source>
</evidence>
<reference evidence="3 4" key="1">
    <citation type="journal article" date="2019" name="Nat. Ecol. Evol.">
        <title>Megaphylogeny resolves global patterns of mushroom evolution.</title>
        <authorList>
            <person name="Varga T."/>
            <person name="Krizsan K."/>
            <person name="Foldi C."/>
            <person name="Dima B."/>
            <person name="Sanchez-Garcia M."/>
            <person name="Sanchez-Ramirez S."/>
            <person name="Szollosi G.J."/>
            <person name="Szarkandi J.G."/>
            <person name="Papp V."/>
            <person name="Albert L."/>
            <person name="Andreopoulos W."/>
            <person name="Angelini C."/>
            <person name="Antonin V."/>
            <person name="Barry K.W."/>
            <person name="Bougher N.L."/>
            <person name="Buchanan P."/>
            <person name="Buyck B."/>
            <person name="Bense V."/>
            <person name="Catcheside P."/>
            <person name="Chovatia M."/>
            <person name="Cooper J."/>
            <person name="Damon W."/>
            <person name="Desjardin D."/>
            <person name="Finy P."/>
            <person name="Geml J."/>
            <person name="Haridas S."/>
            <person name="Hughes K."/>
            <person name="Justo A."/>
            <person name="Karasinski D."/>
            <person name="Kautmanova I."/>
            <person name="Kiss B."/>
            <person name="Kocsube S."/>
            <person name="Kotiranta H."/>
            <person name="LaButti K.M."/>
            <person name="Lechner B.E."/>
            <person name="Liimatainen K."/>
            <person name="Lipzen A."/>
            <person name="Lukacs Z."/>
            <person name="Mihaltcheva S."/>
            <person name="Morgado L.N."/>
            <person name="Niskanen T."/>
            <person name="Noordeloos M.E."/>
            <person name="Ohm R.A."/>
            <person name="Ortiz-Santana B."/>
            <person name="Ovrebo C."/>
            <person name="Racz N."/>
            <person name="Riley R."/>
            <person name="Savchenko A."/>
            <person name="Shiryaev A."/>
            <person name="Soop K."/>
            <person name="Spirin V."/>
            <person name="Szebenyi C."/>
            <person name="Tomsovsky M."/>
            <person name="Tulloss R.E."/>
            <person name="Uehling J."/>
            <person name="Grigoriev I.V."/>
            <person name="Vagvolgyi C."/>
            <person name="Papp T."/>
            <person name="Martin F.M."/>
            <person name="Miettinen O."/>
            <person name="Hibbett D.S."/>
            <person name="Nagy L.G."/>
        </authorList>
    </citation>
    <scope>NUCLEOTIDE SEQUENCE [LARGE SCALE GENOMIC DNA]</scope>
    <source>
        <strain evidence="3 4">FP101781</strain>
    </source>
</reference>
<accession>A0A4Y7TB21</accession>
<comment type="caution">
    <text evidence="3">The sequence shown here is derived from an EMBL/GenBank/DDBJ whole genome shotgun (WGS) entry which is preliminary data.</text>
</comment>
<evidence type="ECO:0000313" key="3">
    <source>
        <dbReference type="EMBL" id="TEB31366.1"/>
    </source>
</evidence>
<dbReference type="OrthoDB" id="2756178at2759"/>
<dbReference type="EMBL" id="QPFP01000019">
    <property type="protein sequence ID" value="TEB31366.1"/>
    <property type="molecule type" value="Genomic_DNA"/>
</dbReference>
<evidence type="ECO:0000256" key="1">
    <source>
        <dbReference type="SAM" id="Phobius"/>
    </source>
</evidence>
<dbReference type="Pfam" id="PF20153">
    <property type="entry name" value="DUF6535"/>
    <property type="match status" value="1"/>
</dbReference>
<protein>
    <recommendedName>
        <fullName evidence="2">DUF6535 domain-containing protein</fullName>
    </recommendedName>
</protein>
<keyword evidence="1" id="KW-0472">Membrane</keyword>
<dbReference type="InterPro" id="IPR045338">
    <property type="entry name" value="DUF6535"/>
</dbReference>
<keyword evidence="4" id="KW-1185">Reference proteome</keyword>
<name>A0A4Y7TB21_COPMI</name>
<evidence type="ECO:0000313" key="4">
    <source>
        <dbReference type="Proteomes" id="UP000298030"/>
    </source>
</evidence>
<sequence length="242" mass="26923">MPLTAIPARADGLELWDAVHCKPSPGSGPTLEGPHISRKDYRYSAADQEWVECAIAVREHDKTILENWNREMDTQLLFSSLFSGIVAGFILAATDLVRVDEYPSMHAKLTSIAANVLWFGSLIISLNSVLSAILVKQWLLEYVWEHDGASNLSPKLSFAVRHLRFQNLHGSNIPLYIEYLPLQMVHASAVSSSESPSPNSSQQPFSPSMTRSLRISRYKHGYSAASTRRSAETVRLRRAMAG</sequence>
<dbReference type="AlphaFoldDB" id="A0A4Y7TB21"/>
<feature type="transmembrane region" description="Helical" evidence="1">
    <location>
        <begin position="76"/>
        <end position="96"/>
    </location>
</feature>
<dbReference type="Proteomes" id="UP000298030">
    <property type="component" value="Unassembled WGS sequence"/>
</dbReference>
<gene>
    <name evidence="3" type="ORF">FA13DRAFT_363332</name>
</gene>
<proteinExistence type="predicted"/>
<feature type="domain" description="DUF6535" evidence="2">
    <location>
        <begin position="50"/>
        <end position="187"/>
    </location>
</feature>
<feature type="transmembrane region" description="Helical" evidence="1">
    <location>
        <begin position="116"/>
        <end position="135"/>
    </location>
</feature>